<gene>
    <name evidence="2" type="ORF">BGW38_009197</name>
</gene>
<protein>
    <recommendedName>
        <fullName evidence="4">PH domain-containing protein</fullName>
    </recommendedName>
</protein>
<evidence type="ECO:0000256" key="1">
    <source>
        <dbReference type="SAM" id="MobiDB-lite"/>
    </source>
</evidence>
<feature type="compositionally biased region" description="Basic and acidic residues" evidence="1">
    <location>
        <begin position="457"/>
        <end position="466"/>
    </location>
</feature>
<accession>A0A9P6FXI3</accession>
<evidence type="ECO:0008006" key="4">
    <source>
        <dbReference type="Google" id="ProtNLM"/>
    </source>
</evidence>
<evidence type="ECO:0000313" key="3">
    <source>
        <dbReference type="Proteomes" id="UP000780801"/>
    </source>
</evidence>
<feature type="compositionally biased region" description="Low complexity" evidence="1">
    <location>
        <begin position="398"/>
        <end position="428"/>
    </location>
</feature>
<comment type="caution">
    <text evidence="2">The sequence shown here is derived from an EMBL/GenBank/DDBJ whole genome shotgun (WGS) entry which is preliminary data.</text>
</comment>
<feature type="region of interest" description="Disordered" evidence="1">
    <location>
        <begin position="574"/>
        <end position="597"/>
    </location>
</feature>
<organism evidence="2 3">
    <name type="scientific">Lunasporangiospora selenospora</name>
    <dbReference type="NCBI Taxonomy" id="979761"/>
    <lineage>
        <taxon>Eukaryota</taxon>
        <taxon>Fungi</taxon>
        <taxon>Fungi incertae sedis</taxon>
        <taxon>Mucoromycota</taxon>
        <taxon>Mortierellomycotina</taxon>
        <taxon>Mortierellomycetes</taxon>
        <taxon>Mortierellales</taxon>
        <taxon>Mortierellaceae</taxon>
        <taxon>Lunasporangiospora</taxon>
    </lineage>
</organism>
<dbReference type="AlphaFoldDB" id="A0A9P6FXI3"/>
<dbReference type="OrthoDB" id="2123378at2759"/>
<feature type="region of interest" description="Disordered" evidence="1">
    <location>
        <begin position="393"/>
        <end position="466"/>
    </location>
</feature>
<feature type="compositionally biased region" description="Polar residues" evidence="1">
    <location>
        <begin position="578"/>
        <end position="590"/>
    </location>
</feature>
<feature type="region of interest" description="Disordered" evidence="1">
    <location>
        <begin position="809"/>
        <end position="842"/>
    </location>
</feature>
<feature type="region of interest" description="Disordered" evidence="1">
    <location>
        <begin position="744"/>
        <end position="766"/>
    </location>
</feature>
<proteinExistence type="predicted"/>
<evidence type="ECO:0000313" key="2">
    <source>
        <dbReference type="EMBL" id="KAF9583552.1"/>
    </source>
</evidence>
<reference evidence="2" key="1">
    <citation type="journal article" date="2020" name="Fungal Divers.">
        <title>Resolving the Mortierellaceae phylogeny through synthesis of multi-gene phylogenetics and phylogenomics.</title>
        <authorList>
            <person name="Vandepol N."/>
            <person name="Liber J."/>
            <person name="Desiro A."/>
            <person name="Na H."/>
            <person name="Kennedy M."/>
            <person name="Barry K."/>
            <person name="Grigoriev I.V."/>
            <person name="Miller A.N."/>
            <person name="O'Donnell K."/>
            <person name="Stajich J.E."/>
            <person name="Bonito G."/>
        </authorList>
    </citation>
    <scope>NUCLEOTIDE SEQUENCE</scope>
    <source>
        <strain evidence="2">KOD1015</strain>
    </source>
</reference>
<name>A0A9P6FXI3_9FUNG</name>
<feature type="region of interest" description="Disordered" evidence="1">
    <location>
        <begin position="337"/>
        <end position="361"/>
    </location>
</feature>
<feature type="compositionally biased region" description="Polar residues" evidence="1">
    <location>
        <begin position="299"/>
        <end position="308"/>
    </location>
</feature>
<sequence length="898" mass="100439">MTTAIPTSMRPIDWKKRKIVEIEVQCADSSGDCIFPLSANDADSGGNTQALCNSVDLTEESSLDQALTPKLIERGPSAILYPKKSIWYDASVNDARSFRKTLSTPDVDVTADTGVLYMRVRGLVEFSLPIPQEKTMVSIRIDTGMEKLDTDYVYLNDIEALFQQEFCIPVRPGLEISLTLHLMQAPHLQPRYMPPIPTHYITPDAYDYACTLEDYLEERIHPSIPRCKGYGLALGCSPQKNQGGLLSNEKWMGDTLPHCNFRNHPLEMTTAWNLDVDPWTNLSPDTITSRCDNSKNNEGFLTTASPMQGVSKEKPTHRHRDLAGVFRSWRDSILNTVSKRHKSETTSGTSRSKDRMPKGCSMDLTDREQLFQEAFWPIEHSLWMEDYSKRMDGSIGKSSTVSQSSTLVQSSPLSTSSSIPQTSSPSLTRSSTVVSDHEDIGCHADGSTGLQEASSEDEGRGADEYGEHPLSLLSGIKFLPQLSETEIKREETPVQVLTRFIDFKDELCIGRSGIVFKDIQGSCSNQIVNVEFLTVNTWMDKNDYSRLVFSGVGSNNGLYTPEYHLDSAVTKLADPCSRPNTMREQTSGQSNEEDMSIEKSEIKYKEDVSTESDGCADKEEEGWKSQTVAKVLTTLCFIPGPQMDPEDAIYEDPESYPVTEPQSLAECQLGLIYFNWQNHVFYEGQLFYLTEQQTWQEGFFQLKGSRLWQVDEYDTEKRIRWMDLSTIRQIVTSMGCFKATAQYLDEDDGGGEDNERRTSSPSSLLMDESGRVLLSESLRVDPEETGEEDGSLCPIENGFRLLLMSPSLETEQDVGKSRSTMGRDGSDVKEGDGPGGDKMLQRNQSKLGGCVMQQQHQSRMVAQGFYAGSPDEAQAWVVALMCSCRDRPPPPHWLDGDS</sequence>
<feature type="region of interest" description="Disordered" evidence="1">
    <location>
        <begin position="299"/>
        <end position="319"/>
    </location>
</feature>
<keyword evidence="3" id="KW-1185">Reference proteome</keyword>
<dbReference type="Proteomes" id="UP000780801">
    <property type="component" value="Unassembled WGS sequence"/>
</dbReference>
<dbReference type="EMBL" id="JAABOA010000666">
    <property type="protein sequence ID" value="KAF9583552.1"/>
    <property type="molecule type" value="Genomic_DNA"/>
</dbReference>